<dbReference type="EMBL" id="ADFR01000002">
    <property type="protein sequence ID" value="EFC06313.1"/>
    <property type="molecule type" value="Genomic_DNA"/>
</dbReference>
<name>D2MMN7_9FIRM</name>
<gene>
    <name evidence="1" type="ORF">HMPREF9013_1019</name>
</gene>
<accession>D2MMN7</accession>
<proteinExistence type="predicted"/>
<dbReference type="Proteomes" id="UP000005017">
    <property type="component" value="Unassembled WGS sequence"/>
</dbReference>
<organism evidence="1 2">
    <name type="scientific">Bulleidia extructa W1219</name>
    <dbReference type="NCBI Taxonomy" id="679192"/>
    <lineage>
        <taxon>Bacteria</taxon>
        <taxon>Bacillati</taxon>
        <taxon>Bacillota</taxon>
        <taxon>Erysipelotrichia</taxon>
        <taxon>Erysipelotrichales</taxon>
        <taxon>Erysipelotrichaceae</taxon>
        <taxon>Bulleidia</taxon>
    </lineage>
</organism>
<evidence type="ECO:0000313" key="1">
    <source>
        <dbReference type="EMBL" id="EFC06313.1"/>
    </source>
</evidence>
<sequence length="47" mass="5524">MKYREWVSYVVFYKKQLAEQLSFFVQKGKPSADQCGQFVSGFVLIRS</sequence>
<protein>
    <submittedName>
        <fullName evidence="1">Uncharacterized protein</fullName>
    </submittedName>
</protein>
<reference evidence="2" key="1">
    <citation type="submission" date="2009-12" db="EMBL/GenBank/DDBJ databases">
        <title>Sequence of Clostridiales genomosp. BVAB3 str. UPII9-5.</title>
        <authorList>
            <person name="Madupu R."/>
            <person name="Durkin A.S."/>
            <person name="Torralba M."/>
            <person name="Methe B."/>
            <person name="Sutton G.G."/>
            <person name="Strausberg R.L."/>
            <person name="Nelson K.E."/>
        </authorList>
    </citation>
    <scope>NUCLEOTIDE SEQUENCE [LARGE SCALE GENOMIC DNA]</scope>
    <source>
        <strain evidence="2">W1219</strain>
    </source>
</reference>
<keyword evidence="2" id="KW-1185">Reference proteome</keyword>
<comment type="caution">
    <text evidence="1">The sequence shown here is derived from an EMBL/GenBank/DDBJ whole genome shotgun (WGS) entry which is preliminary data.</text>
</comment>
<evidence type="ECO:0000313" key="2">
    <source>
        <dbReference type="Proteomes" id="UP000005017"/>
    </source>
</evidence>
<dbReference type="AlphaFoldDB" id="D2MMN7"/>